<protein>
    <recommendedName>
        <fullName evidence="5">Glycine zipper domain-containing protein</fullName>
    </recommendedName>
</protein>
<proteinExistence type="predicted"/>
<reference evidence="3 4" key="1">
    <citation type="journal article" date="2016" name="Nat. Commun.">
        <title>Extremotolerant tardigrade genome and improved radiotolerance of human cultured cells by tardigrade-unique protein.</title>
        <authorList>
            <person name="Hashimoto T."/>
            <person name="Horikawa D.D."/>
            <person name="Saito Y."/>
            <person name="Kuwahara H."/>
            <person name="Kozuka-Hata H."/>
            <person name="Shin-I T."/>
            <person name="Minakuchi Y."/>
            <person name="Ohishi K."/>
            <person name="Motoyama A."/>
            <person name="Aizu T."/>
            <person name="Enomoto A."/>
            <person name="Kondo K."/>
            <person name="Tanaka S."/>
            <person name="Hara Y."/>
            <person name="Koshikawa S."/>
            <person name="Sagara H."/>
            <person name="Miura T."/>
            <person name="Yokobori S."/>
            <person name="Miyagawa K."/>
            <person name="Suzuki Y."/>
            <person name="Kubo T."/>
            <person name="Oyama M."/>
            <person name="Kohara Y."/>
            <person name="Fujiyama A."/>
            <person name="Arakawa K."/>
            <person name="Katayama T."/>
            <person name="Toyoda A."/>
            <person name="Kunieda T."/>
        </authorList>
    </citation>
    <scope>NUCLEOTIDE SEQUENCE [LARGE SCALE GENOMIC DNA]</scope>
    <source>
        <strain evidence="3 4">YOKOZUNA-1</strain>
    </source>
</reference>
<evidence type="ECO:0008006" key="5">
    <source>
        <dbReference type="Google" id="ProtNLM"/>
    </source>
</evidence>
<sequence length="105" mass="10671">MEAYQICIAFLACFVLSASCVPVELEENLRVKRAGVVSGGILGAIGGGIAAIFIPGVSVKQGIAGGAAVGAGAGYLKNKKQEDAKKAALNSDGTVMDTTRKPWFG</sequence>
<comment type="caution">
    <text evidence="3">The sequence shown here is derived from an EMBL/GenBank/DDBJ whole genome shotgun (WGS) entry which is preliminary data.</text>
</comment>
<keyword evidence="1" id="KW-0812">Transmembrane</keyword>
<evidence type="ECO:0000256" key="2">
    <source>
        <dbReference type="SAM" id="SignalP"/>
    </source>
</evidence>
<keyword evidence="2" id="KW-0732">Signal</keyword>
<evidence type="ECO:0000256" key="1">
    <source>
        <dbReference type="SAM" id="Phobius"/>
    </source>
</evidence>
<keyword evidence="1" id="KW-1133">Transmembrane helix</keyword>
<evidence type="ECO:0000313" key="4">
    <source>
        <dbReference type="Proteomes" id="UP000186922"/>
    </source>
</evidence>
<dbReference type="Proteomes" id="UP000186922">
    <property type="component" value="Unassembled WGS sequence"/>
</dbReference>
<keyword evidence="4" id="KW-1185">Reference proteome</keyword>
<feature type="signal peptide" evidence="2">
    <location>
        <begin position="1"/>
        <end position="20"/>
    </location>
</feature>
<feature type="transmembrane region" description="Helical" evidence="1">
    <location>
        <begin position="36"/>
        <end position="54"/>
    </location>
</feature>
<dbReference type="AlphaFoldDB" id="A0A1D1VMG6"/>
<gene>
    <name evidence="3" type="primary">RvY_13330-1</name>
    <name evidence="3" type="synonym">RvY_13330.1</name>
    <name evidence="3" type="ORF">RvY_13330</name>
</gene>
<keyword evidence="1" id="KW-0472">Membrane</keyword>
<organism evidence="3 4">
    <name type="scientific">Ramazzottius varieornatus</name>
    <name type="common">Water bear</name>
    <name type="synonym">Tardigrade</name>
    <dbReference type="NCBI Taxonomy" id="947166"/>
    <lineage>
        <taxon>Eukaryota</taxon>
        <taxon>Metazoa</taxon>
        <taxon>Ecdysozoa</taxon>
        <taxon>Tardigrada</taxon>
        <taxon>Eutardigrada</taxon>
        <taxon>Parachela</taxon>
        <taxon>Hypsibioidea</taxon>
        <taxon>Ramazzottiidae</taxon>
        <taxon>Ramazzottius</taxon>
    </lineage>
</organism>
<dbReference type="EMBL" id="BDGG01000008">
    <property type="protein sequence ID" value="GAV02810.1"/>
    <property type="molecule type" value="Genomic_DNA"/>
</dbReference>
<evidence type="ECO:0000313" key="3">
    <source>
        <dbReference type="EMBL" id="GAV02810.1"/>
    </source>
</evidence>
<accession>A0A1D1VMG6</accession>
<name>A0A1D1VMG6_RAMVA</name>
<feature type="chain" id="PRO_5008898614" description="Glycine zipper domain-containing protein" evidence="2">
    <location>
        <begin position="21"/>
        <end position="105"/>
    </location>
</feature>